<dbReference type="FunFam" id="1.25.40.10:FF:000090">
    <property type="entry name" value="Pentatricopeptide repeat-containing protein, chloroplastic"/>
    <property type="match status" value="1"/>
</dbReference>
<dbReference type="GO" id="GO:0009451">
    <property type="term" value="P:RNA modification"/>
    <property type="evidence" value="ECO:0007669"/>
    <property type="project" value="InterPro"/>
</dbReference>
<dbReference type="NCBIfam" id="TIGR00756">
    <property type="entry name" value="PPR"/>
    <property type="match status" value="1"/>
</dbReference>
<dbReference type="Gene3D" id="1.25.40.10">
    <property type="entry name" value="Tetratricopeptide repeat domain"/>
    <property type="match status" value="3"/>
</dbReference>
<evidence type="ECO:0000259" key="3">
    <source>
        <dbReference type="Pfam" id="PF13456"/>
    </source>
</evidence>
<dbReference type="PANTHER" id="PTHR47926">
    <property type="entry name" value="PENTATRICOPEPTIDE REPEAT-CONTAINING PROTEIN"/>
    <property type="match status" value="1"/>
</dbReference>
<dbReference type="OrthoDB" id="185373at2759"/>
<dbReference type="InterPro" id="IPR046848">
    <property type="entry name" value="E_motif"/>
</dbReference>
<evidence type="ECO:0000256" key="2">
    <source>
        <dbReference type="PROSITE-ProRule" id="PRU00708"/>
    </source>
</evidence>
<dbReference type="PANTHER" id="PTHR47926:SF507">
    <property type="entry name" value="DYW DOMAIN-CONTAINING PROTEIN"/>
    <property type="match status" value="1"/>
</dbReference>
<name>A0A7J6X6G5_THATH</name>
<dbReference type="InterPro" id="IPR011990">
    <property type="entry name" value="TPR-like_helical_dom_sf"/>
</dbReference>
<dbReference type="Proteomes" id="UP000554482">
    <property type="component" value="Unassembled WGS sequence"/>
</dbReference>
<dbReference type="Pfam" id="PF01535">
    <property type="entry name" value="PPR"/>
    <property type="match status" value="5"/>
</dbReference>
<dbReference type="PROSITE" id="PS51375">
    <property type="entry name" value="PPR"/>
    <property type="match status" value="1"/>
</dbReference>
<dbReference type="InterPro" id="IPR002156">
    <property type="entry name" value="RNaseH_domain"/>
</dbReference>
<accession>A0A7J6X6G5</accession>
<feature type="domain" description="RNase H type-1" evidence="3">
    <location>
        <begin position="7"/>
        <end position="50"/>
    </location>
</feature>
<dbReference type="Pfam" id="PF20431">
    <property type="entry name" value="E_motif"/>
    <property type="match status" value="1"/>
</dbReference>
<protein>
    <submittedName>
        <fullName evidence="5">Pentatricopeptide repeat-containing protein</fullName>
    </submittedName>
</protein>
<dbReference type="Pfam" id="PF14432">
    <property type="entry name" value="DYW_deaminase"/>
    <property type="match status" value="1"/>
</dbReference>
<dbReference type="GO" id="GO:0003723">
    <property type="term" value="F:RNA binding"/>
    <property type="evidence" value="ECO:0007669"/>
    <property type="project" value="InterPro"/>
</dbReference>
<dbReference type="Pfam" id="PF13456">
    <property type="entry name" value="RVT_3"/>
    <property type="match status" value="1"/>
</dbReference>
<dbReference type="InterPro" id="IPR032867">
    <property type="entry name" value="DYW_dom"/>
</dbReference>
<reference evidence="5 6" key="1">
    <citation type="submission" date="2020-06" db="EMBL/GenBank/DDBJ databases">
        <title>Transcriptomic and genomic resources for Thalictrum thalictroides and T. hernandezii: Facilitating candidate gene discovery in an emerging model plant lineage.</title>
        <authorList>
            <person name="Arias T."/>
            <person name="Riano-Pachon D.M."/>
            <person name="Di Stilio V.S."/>
        </authorList>
    </citation>
    <scope>NUCLEOTIDE SEQUENCE [LARGE SCALE GENOMIC DNA]</scope>
    <source>
        <strain evidence="6">cv. WT478/WT964</strain>
        <tissue evidence="5">Leaves</tissue>
    </source>
</reference>
<dbReference type="EMBL" id="JABWDY010004666">
    <property type="protein sequence ID" value="KAF5204993.1"/>
    <property type="molecule type" value="Genomic_DNA"/>
</dbReference>
<evidence type="ECO:0000313" key="6">
    <source>
        <dbReference type="Proteomes" id="UP000554482"/>
    </source>
</evidence>
<sequence length="526" mass="59638">SKRVYAVTPEEAELVAIKVGVTYALSHGVHHLVVGSDNESVVKVLQNRSFEDGDVSLAWNLHESLLYLRSVFDRIWVPDTFAWNTIIRAYSHISPLEALTLFFKMRKEGVSLDNFTFPFVLKASSLIQRGTELHSLVVKLGFHSDIFVQNSLIHIYGSCGLVDNSMKVFNEMDEKDLVSWSSAIGCLVDNGFNNEALELFREMQLSMRIRPDEVTMVSVISAVSSLGCLELVHGRSREALNVFNEMRKSGLWPDYTTFIGVLVACSHGGLVEEGWNVFRSIKNEYGMEPGLEHYGSMVDLLGRAGLLGQAYEFIEKMPICANSVVWRTLLGACVNHGNLELAKQVKEKLSIIDPYHDGDYVLLSNVYGGVQRWGDKAKVRSSMRKQSIEKKPGCSLIEINWVIHEFVSGDNSHPKYETVRNVLSSIIQRLSQAGYAPDTNSVLFDVDEEEKEKNLSFHSEKMAVAFSLLVDNDKTTIRVMKNLRICTDCHRFMKYVSKVFHKEIIIRDRSRFHHFIQGSCSCRDYW</sequence>
<dbReference type="FunFam" id="1.25.40.10:FF:000427">
    <property type="entry name" value="Pentatricopeptide repeat-containing protein chloroplastic"/>
    <property type="match status" value="1"/>
</dbReference>
<keyword evidence="6" id="KW-1185">Reference proteome</keyword>
<dbReference type="GO" id="GO:0004523">
    <property type="term" value="F:RNA-DNA hybrid ribonuclease activity"/>
    <property type="evidence" value="ECO:0007669"/>
    <property type="project" value="InterPro"/>
</dbReference>
<feature type="repeat" description="PPR" evidence="2">
    <location>
        <begin position="145"/>
        <end position="179"/>
    </location>
</feature>
<dbReference type="InterPro" id="IPR046960">
    <property type="entry name" value="PPR_At4g14850-like_plant"/>
</dbReference>
<proteinExistence type="predicted"/>
<organism evidence="5 6">
    <name type="scientific">Thalictrum thalictroides</name>
    <name type="common">Rue-anemone</name>
    <name type="synonym">Anemone thalictroides</name>
    <dbReference type="NCBI Taxonomy" id="46969"/>
    <lineage>
        <taxon>Eukaryota</taxon>
        <taxon>Viridiplantae</taxon>
        <taxon>Streptophyta</taxon>
        <taxon>Embryophyta</taxon>
        <taxon>Tracheophyta</taxon>
        <taxon>Spermatophyta</taxon>
        <taxon>Magnoliopsida</taxon>
        <taxon>Ranunculales</taxon>
        <taxon>Ranunculaceae</taxon>
        <taxon>Thalictroideae</taxon>
        <taxon>Thalictrum</taxon>
    </lineage>
</organism>
<dbReference type="GO" id="GO:0008270">
    <property type="term" value="F:zinc ion binding"/>
    <property type="evidence" value="ECO:0007669"/>
    <property type="project" value="InterPro"/>
</dbReference>
<dbReference type="InterPro" id="IPR002885">
    <property type="entry name" value="PPR_rpt"/>
</dbReference>
<feature type="domain" description="DYW" evidence="4">
    <location>
        <begin position="434"/>
        <end position="526"/>
    </location>
</feature>
<evidence type="ECO:0000313" key="5">
    <source>
        <dbReference type="EMBL" id="KAF5204993.1"/>
    </source>
</evidence>
<evidence type="ECO:0000256" key="1">
    <source>
        <dbReference type="ARBA" id="ARBA00022737"/>
    </source>
</evidence>
<comment type="caution">
    <text evidence="5">The sequence shown here is derived from an EMBL/GenBank/DDBJ whole genome shotgun (WGS) entry which is preliminary data.</text>
</comment>
<gene>
    <name evidence="5" type="ORF">FRX31_005415</name>
</gene>
<dbReference type="AlphaFoldDB" id="A0A7J6X6G5"/>
<keyword evidence="1" id="KW-0677">Repeat</keyword>
<feature type="non-terminal residue" evidence="5">
    <location>
        <position position="1"/>
    </location>
</feature>
<evidence type="ECO:0000259" key="4">
    <source>
        <dbReference type="Pfam" id="PF14432"/>
    </source>
</evidence>